<evidence type="ECO:0000256" key="50">
    <source>
        <dbReference type="ARBA" id="ARBA00049521"/>
    </source>
</evidence>
<dbReference type="InterPro" id="IPR001242">
    <property type="entry name" value="Condensation_dom"/>
</dbReference>
<name>A0A5B9PC53_9BACT</name>
<evidence type="ECO:0000256" key="40">
    <source>
        <dbReference type="ARBA" id="ARBA00048691"/>
    </source>
</evidence>
<dbReference type="Pfam" id="PF00975">
    <property type="entry name" value="Thioesterase"/>
    <property type="match status" value="1"/>
</dbReference>
<dbReference type="Pfam" id="PF00668">
    <property type="entry name" value="Condensation"/>
    <property type="match status" value="1"/>
</dbReference>
<dbReference type="SMART" id="SM00826">
    <property type="entry name" value="PKS_DH"/>
    <property type="match status" value="1"/>
</dbReference>
<comment type="catalytic activity">
    <reaction evidence="44">
        <text>decanoyl-[ACP] + malonyl-[ACP] + H(+) = 3-oxododecanoyl-[ACP] + holo-[ACP] + CO2</text>
        <dbReference type="Rhea" id="RHEA:41868"/>
        <dbReference type="Rhea" id="RHEA-COMP:9623"/>
        <dbReference type="Rhea" id="RHEA-COMP:9640"/>
        <dbReference type="Rhea" id="RHEA-COMP:9641"/>
        <dbReference type="Rhea" id="RHEA-COMP:9685"/>
        <dbReference type="ChEBI" id="CHEBI:15378"/>
        <dbReference type="ChEBI" id="CHEBI:16526"/>
        <dbReference type="ChEBI" id="CHEBI:64479"/>
        <dbReference type="ChEBI" id="CHEBI:78449"/>
        <dbReference type="ChEBI" id="CHEBI:78468"/>
        <dbReference type="ChEBI" id="CHEBI:78469"/>
    </reaction>
    <physiologicalReaction direction="left-to-right" evidence="44">
        <dbReference type="Rhea" id="RHEA:41869"/>
    </physiologicalReaction>
</comment>
<dbReference type="GO" id="GO:0004315">
    <property type="term" value="F:3-oxoacyl-[acyl-carrier-protein] synthase activity"/>
    <property type="evidence" value="ECO:0007669"/>
    <property type="project" value="UniProtKB-EC"/>
</dbReference>
<dbReference type="Pfam" id="PF08240">
    <property type="entry name" value="ADH_N"/>
    <property type="match status" value="1"/>
</dbReference>
<dbReference type="InterPro" id="IPR013154">
    <property type="entry name" value="ADH-like_N"/>
</dbReference>
<dbReference type="CDD" id="cd05930">
    <property type="entry name" value="A_NRPS"/>
    <property type="match status" value="1"/>
</dbReference>
<evidence type="ECO:0000256" key="23">
    <source>
        <dbReference type="ARBA" id="ARBA00047394"/>
    </source>
</evidence>
<dbReference type="SMART" id="SM00824">
    <property type="entry name" value="PKS_TE"/>
    <property type="match status" value="1"/>
</dbReference>
<evidence type="ECO:0000256" key="1">
    <source>
        <dbReference type="ARBA" id="ARBA00005189"/>
    </source>
</evidence>
<dbReference type="InterPro" id="IPR014043">
    <property type="entry name" value="Acyl_transferase_dom"/>
</dbReference>
<comment type="catalytic activity">
    <reaction evidence="40">
        <text>holo-[ACP] + acetyl-CoA = acetyl-[ACP] + CoA</text>
        <dbReference type="Rhea" id="RHEA:41788"/>
        <dbReference type="Rhea" id="RHEA-COMP:9621"/>
        <dbReference type="Rhea" id="RHEA-COMP:9685"/>
        <dbReference type="ChEBI" id="CHEBI:57287"/>
        <dbReference type="ChEBI" id="CHEBI:57288"/>
        <dbReference type="ChEBI" id="CHEBI:64479"/>
        <dbReference type="ChEBI" id="CHEBI:78446"/>
        <dbReference type="EC" id="2.3.1.38"/>
    </reaction>
    <physiologicalReaction direction="left-to-right" evidence="40">
        <dbReference type="Rhea" id="RHEA:41789"/>
    </physiologicalReaction>
</comment>
<dbReference type="GO" id="GO:0019171">
    <property type="term" value="F:(3R)-hydroxyacyl-[acyl-carrier-protein] dehydratase activity"/>
    <property type="evidence" value="ECO:0007669"/>
    <property type="project" value="UniProtKB-EC"/>
</dbReference>
<dbReference type="CDD" id="cd08955">
    <property type="entry name" value="KR_2_FAS_SDR_x"/>
    <property type="match status" value="1"/>
</dbReference>
<dbReference type="InterPro" id="IPR036736">
    <property type="entry name" value="ACP-like_sf"/>
</dbReference>
<dbReference type="GO" id="GO:0031177">
    <property type="term" value="F:phosphopantetheine binding"/>
    <property type="evidence" value="ECO:0007669"/>
    <property type="project" value="InterPro"/>
</dbReference>
<dbReference type="SUPFAM" id="SSF52777">
    <property type="entry name" value="CoA-dependent acyltransferases"/>
    <property type="match status" value="2"/>
</dbReference>
<evidence type="ECO:0000256" key="13">
    <source>
        <dbReference type="ARBA" id="ARBA00023373"/>
    </source>
</evidence>
<dbReference type="InterPro" id="IPR016035">
    <property type="entry name" value="Acyl_Trfase/lysoPLipase"/>
</dbReference>
<dbReference type="Pfam" id="PF00550">
    <property type="entry name" value="PP-binding"/>
    <property type="match status" value="2"/>
</dbReference>
<keyword evidence="4" id="KW-0808">Transferase</keyword>
<evidence type="ECO:0000256" key="24">
    <source>
        <dbReference type="ARBA" id="ARBA00047400"/>
    </source>
</evidence>
<dbReference type="Pfam" id="PF14765">
    <property type="entry name" value="PS-DH"/>
    <property type="match status" value="1"/>
</dbReference>
<comment type="catalytic activity">
    <reaction evidence="22">
        <text>3-oxooctadecanoyl-[ACP] + NADPH + H(+) = (3R)-hydroxyoctadecanoyl-[ACP] + NADP(+)</text>
        <dbReference type="Rhea" id="RHEA:41920"/>
        <dbReference type="Rhea" id="RHEA-COMP:9653"/>
        <dbReference type="Rhea" id="RHEA-COMP:9654"/>
        <dbReference type="ChEBI" id="CHEBI:15378"/>
        <dbReference type="ChEBI" id="CHEBI:57783"/>
        <dbReference type="ChEBI" id="CHEBI:58349"/>
        <dbReference type="ChEBI" id="CHEBI:78487"/>
        <dbReference type="ChEBI" id="CHEBI:78488"/>
    </reaction>
    <physiologicalReaction direction="left-to-right" evidence="22">
        <dbReference type="Rhea" id="RHEA:41921"/>
    </physiologicalReaction>
</comment>
<dbReference type="SUPFAM" id="SSF50129">
    <property type="entry name" value="GroES-like"/>
    <property type="match status" value="1"/>
</dbReference>
<dbReference type="InterPro" id="IPR020845">
    <property type="entry name" value="AMP-binding_CS"/>
</dbReference>
<evidence type="ECO:0000256" key="36">
    <source>
        <dbReference type="ARBA" id="ARBA00048420"/>
    </source>
</evidence>
<protein>
    <submittedName>
        <fullName evidence="58">Linear gramicidin synthase subunit D</fullName>
    </submittedName>
</protein>
<feature type="domain" description="Carrier" evidence="55">
    <location>
        <begin position="2476"/>
        <end position="2553"/>
    </location>
</feature>
<comment type="catalytic activity">
    <reaction evidence="11">
        <text>(3R)-hydroxyoctanoyl-[ACP] = (2E)-octenoyl-[ACP] + H2O</text>
        <dbReference type="Rhea" id="RHEA:41844"/>
        <dbReference type="Rhea" id="RHEA-COMP:9634"/>
        <dbReference type="Rhea" id="RHEA-COMP:9635"/>
        <dbReference type="ChEBI" id="CHEBI:15377"/>
        <dbReference type="ChEBI" id="CHEBI:78461"/>
        <dbReference type="ChEBI" id="CHEBI:78462"/>
    </reaction>
    <physiologicalReaction direction="left-to-right" evidence="11">
        <dbReference type="Rhea" id="RHEA:41845"/>
    </physiologicalReaction>
</comment>
<dbReference type="SMART" id="SM00825">
    <property type="entry name" value="PKS_KS"/>
    <property type="match status" value="1"/>
</dbReference>
<evidence type="ECO:0000256" key="46">
    <source>
        <dbReference type="ARBA" id="ARBA00049263"/>
    </source>
</evidence>
<dbReference type="FunFam" id="3.40.47.10:FF:000019">
    <property type="entry name" value="Polyketide synthase type I"/>
    <property type="match status" value="1"/>
</dbReference>
<evidence type="ECO:0000256" key="45">
    <source>
        <dbReference type="ARBA" id="ARBA00049171"/>
    </source>
</evidence>
<comment type="function">
    <text evidence="52">Involved in production of the polyketide antibiotic thailandamide.</text>
</comment>
<dbReference type="NCBIfam" id="TIGR01733">
    <property type="entry name" value="AA-adenyl-dom"/>
    <property type="match status" value="1"/>
</dbReference>
<evidence type="ECO:0000259" key="55">
    <source>
        <dbReference type="PROSITE" id="PS50075"/>
    </source>
</evidence>
<evidence type="ECO:0000256" key="32">
    <source>
        <dbReference type="ARBA" id="ARBA00047961"/>
    </source>
</evidence>
<dbReference type="Gene3D" id="2.30.38.10">
    <property type="entry name" value="Luciferase, Domain 3"/>
    <property type="match status" value="1"/>
</dbReference>
<comment type="pathway">
    <text evidence="1">Lipid metabolism.</text>
</comment>
<evidence type="ECO:0000256" key="2">
    <source>
        <dbReference type="ARBA" id="ARBA00022450"/>
    </source>
</evidence>
<comment type="catalytic activity">
    <reaction evidence="39">
        <text>a 2,3-saturated acyl-[ACP] + NADP(+) = a (2E)-enoyl-[ACP] + NADPH + H(+)</text>
        <dbReference type="Rhea" id="RHEA:22564"/>
        <dbReference type="Rhea" id="RHEA-COMP:9925"/>
        <dbReference type="Rhea" id="RHEA-COMP:9926"/>
        <dbReference type="ChEBI" id="CHEBI:15378"/>
        <dbReference type="ChEBI" id="CHEBI:57783"/>
        <dbReference type="ChEBI" id="CHEBI:58349"/>
        <dbReference type="ChEBI" id="CHEBI:78784"/>
        <dbReference type="ChEBI" id="CHEBI:78785"/>
        <dbReference type="EC" id="1.3.1.39"/>
    </reaction>
    <physiologicalReaction direction="right-to-left" evidence="39">
        <dbReference type="Rhea" id="RHEA:22566"/>
    </physiologicalReaction>
</comment>
<comment type="catalytic activity">
    <reaction evidence="29">
        <text>(2E)-hexadecenoyl-[ACP] + NADPH + H(+) = hexadecanoyl-[ACP] + NADP(+)</text>
        <dbReference type="Rhea" id="RHEA:41912"/>
        <dbReference type="Rhea" id="RHEA-COMP:9651"/>
        <dbReference type="Rhea" id="RHEA-COMP:9652"/>
        <dbReference type="ChEBI" id="CHEBI:15378"/>
        <dbReference type="ChEBI" id="CHEBI:57783"/>
        <dbReference type="ChEBI" id="CHEBI:58349"/>
        <dbReference type="ChEBI" id="CHEBI:78481"/>
        <dbReference type="ChEBI" id="CHEBI:78483"/>
    </reaction>
    <physiologicalReaction direction="left-to-right" evidence="29">
        <dbReference type="Rhea" id="RHEA:41913"/>
    </physiologicalReaction>
</comment>
<evidence type="ECO:0000256" key="5">
    <source>
        <dbReference type="ARBA" id="ARBA00022737"/>
    </source>
</evidence>
<evidence type="ECO:0000256" key="20">
    <source>
        <dbReference type="ARBA" id="ARBA00023442"/>
    </source>
</evidence>
<keyword evidence="8" id="KW-0663">Pyridoxal phosphate</keyword>
<dbReference type="Pfam" id="PF21089">
    <property type="entry name" value="PKS_DH_N"/>
    <property type="match status" value="1"/>
</dbReference>
<dbReference type="SMART" id="SM00827">
    <property type="entry name" value="PKS_AT"/>
    <property type="match status" value="1"/>
</dbReference>
<dbReference type="PANTHER" id="PTHR43775:SF37">
    <property type="entry name" value="SI:DKEY-61P9.11"/>
    <property type="match status" value="1"/>
</dbReference>
<dbReference type="Gene3D" id="3.40.366.10">
    <property type="entry name" value="Malonyl-Coenzyme A Acyl Carrier Protein, domain 2"/>
    <property type="match status" value="1"/>
</dbReference>
<feature type="region of interest" description="N-terminal hotdog fold" evidence="53">
    <location>
        <begin position="939"/>
        <end position="1056"/>
    </location>
</feature>
<gene>
    <name evidence="58" type="primary">lgrD_1</name>
    <name evidence="58" type="ORF">MFFC18_37380</name>
</gene>
<comment type="catalytic activity">
    <reaction evidence="35">
        <text>tetradecanoyl-[ACP] + H2O = tetradecanoate + holo-[ACP] + H(+)</text>
        <dbReference type="Rhea" id="RHEA:30123"/>
        <dbReference type="Rhea" id="RHEA-COMP:9648"/>
        <dbReference type="Rhea" id="RHEA-COMP:9685"/>
        <dbReference type="ChEBI" id="CHEBI:15377"/>
        <dbReference type="ChEBI" id="CHEBI:15378"/>
        <dbReference type="ChEBI" id="CHEBI:30807"/>
        <dbReference type="ChEBI" id="CHEBI:64479"/>
        <dbReference type="ChEBI" id="CHEBI:78477"/>
        <dbReference type="EC" id="3.1.2.14"/>
    </reaction>
    <physiologicalReaction direction="left-to-right" evidence="35">
        <dbReference type="Rhea" id="RHEA:30124"/>
    </physiologicalReaction>
</comment>
<dbReference type="CDD" id="cd05195">
    <property type="entry name" value="enoyl_red"/>
    <property type="match status" value="1"/>
</dbReference>
<evidence type="ECO:0000256" key="16">
    <source>
        <dbReference type="ARBA" id="ARBA00023398"/>
    </source>
</evidence>
<reference evidence="58 59" key="1">
    <citation type="submission" date="2019-08" db="EMBL/GenBank/DDBJ databases">
        <title>Deep-cultivation of Planctomycetes and their phenomic and genomic characterization uncovers novel biology.</title>
        <authorList>
            <person name="Wiegand S."/>
            <person name="Jogler M."/>
            <person name="Boedeker C."/>
            <person name="Pinto D."/>
            <person name="Vollmers J."/>
            <person name="Rivas-Marin E."/>
            <person name="Kohn T."/>
            <person name="Peeters S.H."/>
            <person name="Heuer A."/>
            <person name="Rast P."/>
            <person name="Oberbeckmann S."/>
            <person name="Bunk B."/>
            <person name="Jeske O."/>
            <person name="Meyerdierks A."/>
            <person name="Storesund J.E."/>
            <person name="Kallscheuer N."/>
            <person name="Luecker S."/>
            <person name="Lage O.M."/>
            <person name="Pohl T."/>
            <person name="Merkel B.J."/>
            <person name="Hornburger P."/>
            <person name="Mueller R.-W."/>
            <person name="Bruemmer F."/>
            <person name="Labrenz M."/>
            <person name="Spormann A.M."/>
            <person name="Op den Camp H."/>
            <person name="Overmann J."/>
            <person name="Amann R."/>
            <person name="Jetten M.S.M."/>
            <person name="Mascher T."/>
            <person name="Medema M.H."/>
            <person name="Devos D.P."/>
            <person name="Kaster A.-K."/>
            <person name="Ovreas L."/>
            <person name="Rohde M."/>
            <person name="Galperin M.Y."/>
            <person name="Jogler C."/>
        </authorList>
    </citation>
    <scope>NUCLEOTIDE SEQUENCE [LARGE SCALE GENOMIC DNA]</scope>
    <source>
        <strain evidence="58 59">FC18</strain>
    </source>
</reference>
<dbReference type="FunFam" id="3.40.50.980:FF:000001">
    <property type="entry name" value="Non-ribosomal peptide synthetase"/>
    <property type="match status" value="1"/>
</dbReference>
<dbReference type="Gene3D" id="3.40.47.10">
    <property type="match status" value="1"/>
</dbReference>
<dbReference type="SUPFAM" id="SSF55048">
    <property type="entry name" value="Probable ACP-binding domain of malonyl-CoA ACP transacylase"/>
    <property type="match status" value="1"/>
</dbReference>
<evidence type="ECO:0000313" key="59">
    <source>
        <dbReference type="Proteomes" id="UP000322214"/>
    </source>
</evidence>
<comment type="catalytic activity">
    <reaction evidence="27">
        <text>(2E)-butenoyl-[ACP] + NADPH + H(+) = butanoyl-[ACP] + NADP(+)</text>
        <dbReference type="Rhea" id="RHEA:41812"/>
        <dbReference type="Rhea" id="RHEA-COMP:9627"/>
        <dbReference type="Rhea" id="RHEA-COMP:9628"/>
        <dbReference type="ChEBI" id="CHEBI:15378"/>
        <dbReference type="ChEBI" id="CHEBI:57783"/>
        <dbReference type="ChEBI" id="CHEBI:58349"/>
        <dbReference type="ChEBI" id="CHEBI:78453"/>
        <dbReference type="ChEBI" id="CHEBI:78454"/>
    </reaction>
    <physiologicalReaction direction="left-to-right" evidence="27">
        <dbReference type="Rhea" id="RHEA:41813"/>
    </physiologicalReaction>
</comment>
<dbReference type="InterPro" id="IPR020807">
    <property type="entry name" value="PKS_DH"/>
</dbReference>
<evidence type="ECO:0000256" key="44">
    <source>
        <dbReference type="ARBA" id="ARBA00049109"/>
    </source>
</evidence>
<dbReference type="GO" id="GO:0005737">
    <property type="term" value="C:cytoplasm"/>
    <property type="evidence" value="ECO:0007669"/>
    <property type="project" value="TreeGrafter"/>
</dbReference>
<keyword evidence="7" id="KW-0521">NADP</keyword>
<dbReference type="SUPFAM" id="SSF56801">
    <property type="entry name" value="Acetyl-CoA synthetase-like"/>
    <property type="match status" value="1"/>
</dbReference>
<evidence type="ECO:0000256" key="15">
    <source>
        <dbReference type="ARBA" id="ARBA00023394"/>
    </source>
</evidence>
<dbReference type="Pfam" id="PF13602">
    <property type="entry name" value="ADH_zinc_N_2"/>
    <property type="match status" value="1"/>
</dbReference>
<dbReference type="FunFam" id="3.40.50.12780:FF:000012">
    <property type="entry name" value="Non-ribosomal peptide synthetase"/>
    <property type="match status" value="1"/>
</dbReference>
<dbReference type="InterPro" id="IPR013968">
    <property type="entry name" value="PKS_KR"/>
</dbReference>
<dbReference type="Gene3D" id="3.30.70.3290">
    <property type="match status" value="1"/>
</dbReference>
<dbReference type="InterPro" id="IPR049552">
    <property type="entry name" value="PKS_DH_N"/>
</dbReference>
<dbReference type="InterPro" id="IPR029063">
    <property type="entry name" value="SAM-dependent_MTases_sf"/>
</dbReference>
<evidence type="ECO:0000256" key="8">
    <source>
        <dbReference type="ARBA" id="ARBA00022898"/>
    </source>
</evidence>
<dbReference type="InterPro" id="IPR010071">
    <property type="entry name" value="AA_adenyl_dom"/>
</dbReference>
<evidence type="ECO:0000256" key="49">
    <source>
        <dbReference type="ARBA" id="ARBA00049449"/>
    </source>
</evidence>
<evidence type="ECO:0000256" key="26">
    <source>
        <dbReference type="ARBA" id="ARBA00047451"/>
    </source>
</evidence>
<dbReference type="SUPFAM" id="SSF51735">
    <property type="entry name" value="NAD(P)-binding Rossmann-fold domains"/>
    <property type="match status" value="3"/>
</dbReference>
<dbReference type="GO" id="GO:0006633">
    <property type="term" value="P:fatty acid biosynthetic process"/>
    <property type="evidence" value="ECO:0007669"/>
    <property type="project" value="InterPro"/>
</dbReference>
<dbReference type="PROSITE" id="PS00606">
    <property type="entry name" value="KS3_1"/>
    <property type="match status" value="1"/>
</dbReference>
<dbReference type="GO" id="GO:0004312">
    <property type="term" value="F:fatty acid synthase activity"/>
    <property type="evidence" value="ECO:0007669"/>
    <property type="project" value="TreeGrafter"/>
</dbReference>
<dbReference type="SUPFAM" id="SSF53901">
    <property type="entry name" value="Thiolase-like"/>
    <property type="match status" value="1"/>
</dbReference>
<dbReference type="CDD" id="cd02440">
    <property type="entry name" value="AdoMet_MTases"/>
    <property type="match status" value="1"/>
</dbReference>
<dbReference type="GO" id="GO:0005886">
    <property type="term" value="C:plasma membrane"/>
    <property type="evidence" value="ECO:0007669"/>
    <property type="project" value="TreeGrafter"/>
</dbReference>
<dbReference type="Gene3D" id="3.30.559.10">
    <property type="entry name" value="Chloramphenicol acetyltransferase-like domain"/>
    <property type="match status" value="1"/>
</dbReference>
<evidence type="ECO:0000256" key="4">
    <source>
        <dbReference type="ARBA" id="ARBA00022679"/>
    </source>
</evidence>
<evidence type="ECO:0000256" key="39">
    <source>
        <dbReference type="ARBA" id="ARBA00048650"/>
    </source>
</evidence>
<organism evidence="58 59">
    <name type="scientific">Mariniblastus fucicola</name>
    <dbReference type="NCBI Taxonomy" id="980251"/>
    <lineage>
        <taxon>Bacteria</taxon>
        <taxon>Pseudomonadati</taxon>
        <taxon>Planctomycetota</taxon>
        <taxon>Planctomycetia</taxon>
        <taxon>Pirellulales</taxon>
        <taxon>Pirellulaceae</taxon>
        <taxon>Mariniblastus</taxon>
    </lineage>
</organism>
<dbReference type="PROSITE" id="PS52019">
    <property type="entry name" value="PKS_MFAS_DH"/>
    <property type="match status" value="1"/>
</dbReference>
<dbReference type="OrthoDB" id="219272at2"/>
<dbReference type="PROSITE" id="PS52004">
    <property type="entry name" value="KS3_2"/>
    <property type="match status" value="1"/>
</dbReference>
<comment type="catalytic activity">
    <reaction evidence="24">
        <text>a (3R)-hydroxyacyl-[ACP] + NADP(+) = a 3-oxoacyl-[ACP] + NADPH + H(+)</text>
        <dbReference type="Rhea" id="RHEA:17397"/>
        <dbReference type="Rhea" id="RHEA-COMP:9916"/>
        <dbReference type="Rhea" id="RHEA-COMP:9945"/>
        <dbReference type="ChEBI" id="CHEBI:15378"/>
        <dbReference type="ChEBI" id="CHEBI:57783"/>
        <dbReference type="ChEBI" id="CHEBI:58349"/>
        <dbReference type="ChEBI" id="CHEBI:78776"/>
        <dbReference type="ChEBI" id="CHEBI:78827"/>
        <dbReference type="EC" id="1.1.1.100"/>
    </reaction>
    <physiologicalReaction direction="right-to-left" evidence="24">
        <dbReference type="Rhea" id="RHEA:17399"/>
    </physiologicalReaction>
</comment>
<dbReference type="PROSITE" id="PS50075">
    <property type="entry name" value="CARRIER"/>
    <property type="match status" value="2"/>
</dbReference>
<dbReference type="Proteomes" id="UP000322214">
    <property type="component" value="Chromosome"/>
</dbReference>
<evidence type="ECO:0000256" key="22">
    <source>
        <dbReference type="ARBA" id="ARBA00047300"/>
    </source>
</evidence>
<evidence type="ECO:0000256" key="19">
    <source>
        <dbReference type="ARBA" id="ARBA00023402"/>
    </source>
</evidence>
<dbReference type="Gene3D" id="3.40.50.150">
    <property type="entry name" value="Vaccinia Virus protein VP39"/>
    <property type="match status" value="1"/>
</dbReference>
<evidence type="ECO:0000256" key="14">
    <source>
        <dbReference type="ARBA" id="ARBA00023388"/>
    </source>
</evidence>
<dbReference type="InterPro" id="IPR049551">
    <property type="entry name" value="PKS_DH_C"/>
</dbReference>
<evidence type="ECO:0000256" key="6">
    <source>
        <dbReference type="ARBA" id="ARBA00022799"/>
    </source>
</evidence>
<comment type="catalytic activity">
    <reaction evidence="51">
        <text>octanoyl-[ACP] + malonyl-[ACP] + H(+) = 3-oxodecanoyl-[ACP] + holo-[ACP] + CO2</text>
        <dbReference type="Rhea" id="RHEA:41852"/>
        <dbReference type="Rhea" id="RHEA-COMP:9623"/>
        <dbReference type="Rhea" id="RHEA-COMP:9636"/>
        <dbReference type="Rhea" id="RHEA-COMP:9637"/>
        <dbReference type="Rhea" id="RHEA-COMP:9685"/>
        <dbReference type="ChEBI" id="CHEBI:15378"/>
        <dbReference type="ChEBI" id="CHEBI:16526"/>
        <dbReference type="ChEBI" id="CHEBI:64479"/>
        <dbReference type="ChEBI" id="CHEBI:78449"/>
        <dbReference type="ChEBI" id="CHEBI:78463"/>
        <dbReference type="ChEBI" id="CHEBI:78464"/>
    </reaction>
    <physiologicalReaction direction="left-to-right" evidence="51">
        <dbReference type="Rhea" id="RHEA:41853"/>
    </physiologicalReaction>
</comment>
<comment type="catalytic activity">
    <reaction evidence="48">
        <text>3-oxooctanoyl-[ACP] + NADPH + H(+) = (3R)-hydroxyoctanoyl-[ACP] + NADP(+)</text>
        <dbReference type="Rhea" id="RHEA:41840"/>
        <dbReference type="Rhea" id="RHEA-COMP:9633"/>
        <dbReference type="Rhea" id="RHEA-COMP:9634"/>
        <dbReference type="ChEBI" id="CHEBI:15378"/>
        <dbReference type="ChEBI" id="CHEBI:57783"/>
        <dbReference type="ChEBI" id="CHEBI:58349"/>
        <dbReference type="ChEBI" id="CHEBI:78460"/>
        <dbReference type="ChEBI" id="CHEBI:78461"/>
    </reaction>
    <physiologicalReaction direction="left-to-right" evidence="48">
        <dbReference type="Rhea" id="RHEA:41841"/>
    </physiologicalReaction>
</comment>
<feature type="domain" description="PKS/mFAS DH" evidence="57">
    <location>
        <begin position="939"/>
        <end position="1215"/>
    </location>
</feature>
<keyword evidence="6" id="KW-0702">S-nitrosylation</keyword>
<feature type="active site" description="Proton acceptor; for dehydratase activity" evidence="53">
    <location>
        <position position="968"/>
    </location>
</feature>
<evidence type="ECO:0000256" key="53">
    <source>
        <dbReference type="PROSITE-ProRule" id="PRU01363"/>
    </source>
</evidence>
<dbReference type="Pfam" id="PF08659">
    <property type="entry name" value="KR"/>
    <property type="match status" value="1"/>
</dbReference>
<feature type="domain" description="Carrier" evidence="55">
    <location>
        <begin position="3590"/>
        <end position="3665"/>
    </location>
</feature>
<comment type="catalytic activity">
    <reaction evidence="17">
        <text>(3R)-hydroxyoctadecanoyl-[ACP] = (2E)-octadecenoyl-[ACP] + H2O</text>
        <dbReference type="Rhea" id="RHEA:41924"/>
        <dbReference type="Rhea" id="RHEA-COMP:9654"/>
        <dbReference type="Rhea" id="RHEA-COMP:9655"/>
        <dbReference type="ChEBI" id="CHEBI:15377"/>
        <dbReference type="ChEBI" id="CHEBI:78488"/>
        <dbReference type="ChEBI" id="CHEBI:78489"/>
    </reaction>
    <physiologicalReaction direction="left-to-right" evidence="17">
        <dbReference type="Rhea" id="RHEA:41925"/>
    </physiologicalReaction>
</comment>
<dbReference type="Pfam" id="PF21394">
    <property type="entry name" value="Beta-ketacyl_N"/>
    <property type="match status" value="1"/>
</dbReference>
<evidence type="ECO:0000256" key="17">
    <source>
        <dbReference type="ARBA" id="ARBA00023399"/>
    </source>
</evidence>
<dbReference type="GO" id="GO:0016297">
    <property type="term" value="F:fatty acyl-[ACP] hydrolase activity"/>
    <property type="evidence" value="ECO:0007669"/>
    <property type="project" value="UniProtKB-EC"/>
</dbReference>
<keyword evidence="10" id="KW-0012">Acyltransferase</keyword>
<evidence type="ECO:0000256" key="21">
    <source>
        <dbReference type="ARBA" id="ARBA00029443"/>
    </source>
</evidence>
<dbReference type="Gene3D" id="3.40.50.1820">
    <property type="entry name" value="alpha/beta hydrolase"/>
    <property type="match status" value="1"/>
</dbReference>
<evidence type="ECO:0000259" key="56">
    <source>
        <dbReference type="PROSITE" id="PS52004"/>
    </source>
</evidence>
<dbReference type="InterPro" id="IPR023213">
    <property type="entry name" value="CAT-like_dom_sf"/>
</dbReference>
<comment type="catalytic activity">
    <reaction evidence="43">
        <text>(2E)-octadecenoyl-[ACP] + NADPH + H(+) = octadecanoyl-[ACP] + NADP(+)</text>
        <dbReference type="Rhea" id="RHEA:41928"/>
        <dbReference type="Rhea" id="RHEA-COMP:9655"/>
        <dbReference type="Rhea" id="RHEA-COMP:9656"/>
        <dbReference type="ChEBI" id="CHEBI:15378"/>
        <dbReference type="ChEBI" id="CHEBI:57783"/>
        <dbReference type="ChEBI" id="CHEBI:58349"/>
        <dbReference type="ChEBI" id="CHEBI:78489"/>
        <dbReference type="ChEBI" id="CHEBI:78495"/>
    </reaction>
    <physiologicalReaction direction="left-to-right" evidence="43">
        <dbReference type="Rhea" id="RHEA:41929"/>
    </physiologicalReaction>
</comment>
<dbReference type="SMART" id="SM00823">
    <property type="entry name" value="PKS_PP"/>
    <property type="match status" value="2"/>
</dbReference>
<dbReference type="Gene3D" id="3.40.50.980">
    <property type="match status" value="2"/>
</dbReference>
<evidence type="ECO:0000256" key="48">
    <source>
        <dbReference type="ARBA" id="ARBA00049422"/>
    </source>
</evidence>
<comment type="catalytic activity">
    <reaction evidence="46">
        <text>3-oxododecanoyl-[ACP] + NADPH + H(+) = (3R)-hydroxydodecanoyl-[ACP] + NADP(+)</text>
        <dbReference type="Rhea" id="RHEA:41872"/>
        <dbReference type="Rhea" id="RHEA-COMP:9641"/>
        <dbReference type="Rhea" id="RHEA-COMP:9642"/>
        <dbReference type="ChEBI" id="CHEBI:15378"/>
        <dbReference type="ChEBI" id="CHEBI:57783"/>
        <dbReference type="ChEBI" id="CHEBI:58349"/>
        <dbReference type="ChEBI" id="CHEBI:78469"/>
        <dbReference type="ChEBI" id="CHEBI:78470"/>
    </reaction>
    <physiologicalReaction direction="left-to-right" evidence="46">
        <dbReference type="Rhea" id="RHEA:41873"/>
    </physiologicalReaction>
</comment>
<comment type="catalytic activity">
    <reaction evidence="33">
        <text>hexadecanoyl-[ACP] + malonyl-[ACP] + H(+) = 3-oxooctadecanoyl-[ACP] + holo-[ACP] + CO2</text>
        <dbReference type="Rhea" id="RHEA:41916"/>
        <dbReference type="Rhea" id="RHEA-COMP:9623"/>
        <dbReference type="Rhea" id="RHEA-COMP:9652"/>
        <dbReference type="Rhea" id="RHEA-COMP:9653"/>
        <dbReference type="Rhea" id="RHEA-COMP:9685"/>
        <dbReference type="ChEBI" id="CHEBI:15378"/>
        <dbReference type="ChEBI" id="CHEBI:16526"/>
        <dbReference type="ChEBI" id="CHEBI:64479"/>
        <dbReference type="ChEBI" id="CHEBI:78449"/>
        <dbReference type="ChEBI" id="CHEBI:78483"/>
        <dbReference type="ChEBI" id="CHEBI:78487"/>
    </reaction>
    <physiologicalReaction direction="left-to-right" evidence="33">
        <dbReference type="Rhea" id="RHEA:41917"/>
    </physiologicalReaction>
</comment>
<evidence type="ECO:0000256" key="11">
    <source>
        <dbReference type="ARBA" id="ARBA00023332"/>
    </source>
</evidence>
<comment type="catalytic activity">
    <reaction evidence="28">
        <text>dodecanoyl-[ACP] + malonyl-[ACP] + H(+) = 3-oxotetradecanoyl-[ACP] + holo-[ACP] + CO2</text>
        <dbReference type="Rhea" id="RHEA:41884"/>
        <dbReference type="Rhea" id="RHEA-COMP:9623"/>
        <dbReference type="Rhea" id="RHEA-COMP:9644"/>
        <dbReference type="Rhea" id="RHEA-COMP:9645"/>
        <dbReference type="Rhea" id="RHEA-COMP:9685"/>
        <dbReference type="ChEBI" id="CHEBI:15378"/>
        <dbReference type="ChEBI" id="CHEBI:16526"/>
        <dbReference type="ChEBI" id="CHEBI:64479"/>
        <dbReference type="ChEBI" id="CHEBI:65264"/>
        <dbReference type="ChEBI" id="CHEBI:78449"/>
        <dbReference type="ChEBI" id="CHEBI:78473"/>
    </reaction>
    <physiologicalReaction direction="left-to-right" evidence="28">
        <dbReference type="Rhea" id="RHEA:41885"/>
    </physiologicalReaction>
</comment>
<dbReference type="InterPro" id="IPR018201">
    <property type="entry name" value="Ketoacyl_synth_AS"/>
</dbReference>
<dbReference type="InterPro" id="IPR014031">
    <property type="entry name" value="Ketoacyl_synth_C"/>
</dbReference>
<dbReference type="SUPFAM" id="SSF53335">
    <property type="entry name" value="S-adenosyl-L-methionine-dependent methyltransferases"/>
    <property type="match status" value="1"/>
</dbReference>
<keyword evidence="2" id="KW-0596">Phosphopantetheine</keyword>
<dbReference type="InterPro" id="IPR036291">
    <property type="entry name" value="NAD(P)-bd_dom_sf"/>
</dbReference>
<dbReference type="Gene3D" id="3.30.559.30">
    <property type="entry name" value="Nonribosomal peptide synthetase, condensation domain"/>
    <property type="match status" value="1"/>
</dbReference>
<comment type="catalytic activity">
    <reaction evidence="14">
        <text>(3R)-hydroxydecanoyl-[ACP] = (2E)-decenoyl-[ACP] + H2O</text>
        <dbReference type="Rhea" id="RHEA:41860"/>
        <dbReference type="Rhea" id="RHEA-COMP:9638"/>
        <dbReference type="Rhea" id="RHEA-COMP:9639"/>
        <dbReference type="ChEBI" id="CHEBI:15377"/>
        <dbReference type="ChEBI" id="CHEBI:78466"/>
        <dbReference type="ChEBI" id="CHEBI:78467"/>
    </reaction>
    <physiologicalReaction direction="left-to-right" evidence="14">
        <dbReference type="Rhea" id="RHEA:41861"/>
    </physiologicalReaction>
</comment>
<dbReference type="Gene3D" id="3.10.129.110">
    <property type="entry name" value="Polyketide synthase dehydratase"/>
    <property type="match status" value="1"/>
</dbReference>
<comment type="catalytic activity">
    <reaction evidence="37">
        <text>a fatty acyl-[ACP] + malonyl-[ACP] + H(+) = a 3-oxoacyl-[ACP] + holo-[ACP] + CO2</text>
        <dbReference type="Rhea" id="RHEA:22836"/>
        <dbReference type="Rhea" id="RHEA-COMP:9623"/>
        <dbReference type="Rhea" id="RHEA-COMP:9685"/>
        <dbReference type="Rhea" id="RHEA-COMP:9916"/>
        <dbReference type="Rhea" id="RHEA-COMP:14125"/>
        <dbReference type="ChEBI" id="CHEBI:15378"/>
        <dbReference type="ChEBI" id="CHEBI:16526"/>
        <dbReference type="ChEBI" id="CHEBI:64479"/>
        <dbReference type="ChEBI" id="CHEBI:78449"/>
        <dbReference type="ChEBI" id="CHEBI:78776"/>
        <dbReference type="ChEBI" id="CHEBI:138651"/>
        <dbReference type="EC" id="2.3.1.41"/>
    </reaction>
    <physiologicalReaction direction="left-to-right" evidence="37">
        <dbReference type="Rhea" id="RHEA:22837"/>
    </physiologicalReaction>
</comment>
<keyword evidence="59" id="KW-1185">Reference proteome</keyword>
<feature type="region of interest" description="C-terminal hotdog fold" evidence="53">
    <location>
        <begin position="1070"/>
        <end position="1215"/>
    </location>
</feature>
<dbReference type="InterPro" id="IPR020802">
    <property type="entry name" value="TesA-like"/>
</dbReference>
<comment type="catalytic activity">
    <reaction evidence="31">
        <text>3-oxobutanoyl-[ACP] + NADPH + H(+) = (3R)-hydroxybutanoyl-[ACP] + NADP(+)</text>
        <dbReference type="Rhea" id="RHEA:41804"/>
        <dbReference type="Rhea" id="RHEA-COMP:9625"/>
        <dbReference type="Rhea" id="RHEA-COMP:9626"/>
        <dbReference type="ChEBI" id="CHEBI:15378"/>
        <dbReference type="ChEBI" id="CHEBI:57783"/>
        <dbReference type="ChEBI" id="CHEBI:58349"/>
        <dbReference type="ChEBI" id="CHEBI:78450"/>
        <dbReference type="ChEBI" id="CHEBI:78451"/>
    </reaction>
    <physiologicalReaction direction="left-to-right" evidence="31">
        <dbReference type="Rhea" id="RHEA:41805"/>
    </physiologicalReaction>
</comment>
<comment type="catalytic activity">
    <reaction evidence="38">
        <text>3-oxohexanoyl-[ACP] + NADPH + H(+) = (3R)-hydroxyhexanoyl-[ACP] + NADP(+)</text>
        <dbReference type="Rhea" id="RHEA:41824"/>
        <dbReference type="Rhea" id="RHEA-COMP:9629"/>
        <dbReference type="Rhea" id="RHEA-COMP:9630"/>
        <dbReference type="ChEBI" id="CHEBI:15378"/>
        <dbReference type="ChEBI" id="CHEBI:57783"/>
        <dbReference type="ChEBI" id="CHEBI:58349"/>
        <dbReference type="ChEBI" id="CHEBI:78456"/>
        <dbReference type="ChEBI" id="CHEBI:78457"/>
    </reaction>
    <physiologicalReaction direction="left-to-right" evidence="38">
        <dbReference type="Rhea" id="RHEA:41825"/>
    </physiologicalReaction>
</comment>
<keyword evidence="9" id="KW-0511">Multifunctional enzyme</keyword>
<evidence type="ECO:0000256" key="10">
    <source>
        <dbReference type="ARBA" id="ARBA00023315"/>
    </source>
</evidence>
<dbReference type="InterPro" id="IPR009081">
    <property type="entry name" value="PP-bd_ACP"/>
</dbReference>
<comment type="catalytic activity">
    <reaction evidence="12">
        <text>(3R)-hydroxydodecanoyl-[ACP] = (2E)-dodecenoyl-[ACP] + H2O</text>
        <dbReference type="Rhea" id="RHEA:41876"/>
        <dbReference type="Rhea" id="RHEA-COMP:9642"/>
        <dbReference type="Rhea" id="RHEA-COMP:9643"/>
        <dbReference type="ChEBI" id="CHEBI:15377"/>
        <dbReference type="ChEBI" id="CHEBI:78470"/>
        <dbReference type="ChEBI" id="CHEBI:78472"/>
    </reaction>
    <physiologicalReaction direction="left-to-right" evidence="12">
        <dbReference type="Rhea" id="RHEA:41877"/>
    </physiologicalReaction>
</comment>
<evidence type="ECO:0000259" key="57">
    <source>
        <dbReference type="PROSITE" id="PS52019"/>
    </source>
</evidence>
<dbReference type="GO" id="GO:0004316">
    <property type="term" value="F:3-oxoacyl-[acyl-carrier-protein] reductase (NADPH) activity"/>
    <property type="evidence" value="ECO:0007669"/>
    <property type="project" value="UniProtKB-EC"/>
</dbReference>
<evidence type="ECO:0000256" key="7">
    <source>
        <dbReference type="ARBA" id="ARBA00022857"/>
    </source>
</evidence>
<evidence type="ECO:0000256" key="43">
    <source>
        <dbReference type="ARBA" id="ARBA00049019"/>
    </source>
</evidence>
<comment type="catalytic activity">
    <reaction evidence="15">
        <text>a (3R)-hydroxyacyl-[ACP] = a (2E)-enoyl-[ACP] + H2O</text>
        <dbReference type="Rhea" id="RHEA:13097"/>
        <dbReference type="Rhea" id="RHEA-COMP:9925"/>
        <dbReference type="Rhea" id="RHEA-COMP:9945"/>
        <dbReference type="ChEBI" id="CHEBI:15377"/>
        <dbReference type="ChEBI" id="CHEBI:78784"/>
        <dbReference type="ChEBI" id="CHEBI:78827"/>
        <dbReference type="EC" id="4.2.1.59"/>
    </reaction>
    <physiologicalReaction direction="left-to-right" evidence="15">
        <dbReference type="Rhea" id="RHEA:13098"/>
    </physiologicalReaction>
</comment>
<dbReference type="Gene3D" id="3.90.180.10">
    <property type="entry name" value="Medium-chain alcohol dehydrogenases, catalytic domain"/>
    <property type="match status" value="1"/>
</dbReference>
<dbReference type="InterPro" id="IPR057326">
    <property type="entry name" value="KR_dom"/>
</dbReference>
<proteinExistence type="inferred from homology"/>
<evidence type="ECO:0000256" key="52">
    <source>
        <dbReference type="ARBA" id="ARBA00054155"/>
    </source>
</evidence>
<comment type="catalytic activity">
    <reaction evidence="45">
        <text>(2E)-tetradecenoyl-[ACP] + NADPH + H(+) = tetradecanoyl-[ACP] + NADP(+)</text>
        <dbReference type="Rhea" id="RHEA:41896"/>
        <dbReference type="Rhea" id="RHEA-COMP:9647"/>
        <dbReference type="Rhea" id="RHEA-COMP:9648"/>
        <dbReference type="ChEBI" id="CHEBI:15378"/>
        <dbReference type="ChEBI" id="CHEBI:57783"/>
        <dbReference type="ChEBI" id="CHEBI:58349"/>
        <dbReference type="ChEBI" id="CHEBI:78475"/>
        <dbReference type="ChEBI" id="CHEBI:78477"/>
    </reaction>
    <physiologicalReaction direction="left-to-right" evidence="45">
        <dbReference type="Rhea" id="RHEA:41897"/>
    </physiologicalReaction>
</comment>
<dbReference type="InterPro" id="IPR014030">
    <property type="entry name" value="Ketoacyl_synth_N"/>
</dbReference>
<comment type="catalytic activity">
    <reaction evidence="49">
        <text>butanoyl-[ACP] + malonyl-[ACP] + H(+) = 3-oxohexanoyl-[ACP] + holo-[ACP] + CO2</text>
        <dbReference type="Rhea" id="RHEA:41820"/>
        <dbReference type="Rhea" id="RHEA-COMP:9623"/>
        <dbReference type="Rhea" id="RHEA-COMP:9628"/>
        <dbReference type="Rhea" id="RHEA-COMP:9629"/>
        <dbReference type="Rhea" id="RHEA-COMP:9685"/>
        <dbReference type="ChEBI" id="CHEBI:15378"/>
        <dbReference type="ChEBI" id="CHEBI:16526"/>
        <dbReference type="ChEBI" id="CHEBI:64479"/>
        <dbReference type="ChEBI" id="CHEBI:78449"/>
        <dbReference type="ChEBI" id="CHEBI:78454"/>
        <dbReference type="ChEBI" id="CHEBI:78456"/>
    </reaction>
    <physiologicalReaction direction="left-to-right" evidence="49">
        <dbReference type="Rhea" id="RHEA:41821"/>
    </physiologicalReaction>
</comment>
<feature type="active site" description="Proton donor; for dehydratase activity" evidence="53">
    <location>
        <position position="1131"/>
    </location>
</feature>
<comment type="function">
    <text evidence="20">Fatty acid synthetase is a multifunctional enzyme that catalyzes the de novo biosynthesis of long-chain saturated fatty acids starting from acetyl-CoA and malonyl-CoA in the presence of NADPH. This multifunctional protein contains 7 catalytic activities and a site for the binding of the prosthetic group 4'-phosphopantetheine of the acyl carrier protein ([ACP]) domain.</text>
</comment>
<keyword evidence="5" id="KW-0677">Repeat</keyword>
<keyword evidence="3" id="KW-0597">Phosphoprotein</keyword>
<dbReference type="InterPro" id="IPR049490">
    <property type="entry name" value="C883_1060-like_KR_N"/>
</dbReference>
<dbReference type="InterPro" id="IPR020841">
    <property type="entry name" value="PKS_Beta-ketoAc_synthase_dom"/>
</dbReference>
<dbReference type="SUPFAM" id="SSF53474">
    <property type="entry name" value="alpha/beta-Hydrolases"/>
    <property type="match status" value="1"/>
</dbReference>
<evidence type="ECO:0000256" key="29">
    <source>
        <dbReference type="ARBA" id="ARBA00047810"/>
    </source>
</evidence>
<comment type="catalytic activity">
    <reaction evidence="32">
        <text>acetyl-[ACP] + malonyl-[ACP] + H(+) = 3-oxobutanoyl-[ACP] + holo-[ACP] + CO2</text>
        <dbReference type="Rhea" id="RHEA:41800"/>
        <dbReference type="Rhea" id="RHEA-COMP:9621"/>
        <dbReference type="Rhea" id="RHEA-COMP:9623"/>
        <dbReference type="Rhea" id="RHEA-COMP:9625"/>
        <dbReference type="Rhea" id="RHEA-COMP:9685"/>
        <dbReference type="ChEBI" id="CHEBI:15378"/>
        <dbReference type="ChEBI" id="CHEBI:16526"/>
        <dbReference type="ChEBI" id="CHEBI:64479"/>
        <dbReference type="ChEBI" id="CHEBI:78446"/>
        <dbReference type="ChEBI" id="CHEBI:78449"/>
        <dbReference type="ChEBI" id="CHEBI:78450"/>
    </reaction>
    <physiologicalReaction direction="left-to-right" evidence="32">
        <dbReference type="Rhea" id="RHEA:41801"/>
    </physiologicalReaction>
</comment>
<evidence type="ECO:0000256" key="27">
    <source>
        <dbReference type="ARBA" id="ARBA00047500"/>
    </source>
</evidence>
<dbReference type="InterPro" id="IPR001227">
    <property type="entry name" value="Ac_transferase_dom_sf"/>
</dbReference>
<comment type="catalytic activity">
    <reaction evidence="19">
        <text>(3R)-hydroxybutanoyl-[ACP] = (2E)-butenoyl-[ACP] + H2O</text>
        <dbReference type="Rhea" id="RHEA:41808"/>
        <dbReference type="Rhea" id="RHEA-COMP:9626"/>
        <dbReference type="Rhea" id="RHEA-COMP:9627"/>
        <dbReference type="ChEBI" id="CHEBI:15377"/>
        <dbReference type="ChEBI" id="CHEBI:78451"/>
        <dbReference type="ChEBI" id="CHEBI:78453"/>
    </reaction>
    <physiologicalReaction direction="left-to-right" evidence="19">
        <dbReference type="Rhea" id="RHEA:41809"/>
    </physiologicalReaction>
</comment>
<evidence type="ECO:0000256" key="28">
    <source>
        <dbReference type="ARBA" id="ARBA00047578"/>
    </source>
</evidence>
<dbReference type="InterPro" id="IPR001031">
    <property type="entry name" value="Thioesterase"/>
</dbReference>
<dbReference type="CDD" id="cd19531">
    <property type="entry name" value="LCL_NRPS-like"/>
    <property type="match status" value="1"/>
</dbReference>
<comment type="catalytic activity">
    <reaction evidence="42">
        <text>3-oxotetradecanoyl-[ACP] + NADPH + H(+) = (3R)-hydroxytetradecanoyl-[ACP] + NADP(+)</text>
        <dbReference type="Rhea" id="RHEA:41888"/>
        <dbReference type="Rhea" id="RHEA-COMP:9645"/>
        <dbReference type="Rhea" id="RHEA-COMP:9646"/>
        <dbReference type="ChEBI" id="CHEBI:15378"/>
        <dbReference type="ChEBI" id="CHEBI:57783"/>
        <dbReference type="ChEBI" id="CHEBI:58349"/>
        <dbReference type="ChEBI" id="CHEBI:78473"/>
        <dbReference type="ChEBI" id="CHEBI:78474"/>
    </reaction>
    <physiologicalReaction direction="left-to-right" evidence="42">
        <dbReference type="Rhea" id="RHEA:41889"/>
    </physiologicalReaction>
</comment>
<comment type="catalytic activity">
    <reaction evidence="13">
        <text>(3R)-hydroxyhexanoyl-[ACP] = (2E)-hexenoyl-[ACP] + H2O</text>
        <dbReference type="Rhea" id="RHEA:41828"/>
        <dbReference type="Rhea" id="RHEA-COMP:9630"/>
        <dbReference type="Rhea" id="RHEA-COMP:9631"/>
        <dbReference type="ChEBI" id="CHEBI:15377"/>
        <dbReference type="ChEBI" id="CHEBI:78457"/>
        <dbReference type="ChEBI" id="CHEBI:78458"/>
    </reaction>
    <physiologicalReaction direction="left-to-right" evidence="13">
        <dbReference type="Rhea" id="RHEA:41829"/>
    </physiologicalReaction>
</comment>
<evidence type="ECO:0000256" key="3">
    <source>
        <dbReference type="ARBA" id="ARBA00022553"/>
    </source>
</evidence>
<dbReference type="InterPro" id="IPR013217">
    <property type="entry name" value="Methyltransf_12"/>
</dbReference>
<dbReference type="InterPro" id="IPR050091">
    <property type="entry name" value="PKS_NRPS_Biosynth_Enz"/>
</dbReference>
<comment type="catalytic activity">
    <reaction evidence="41">
        <text>hexadecanoyl-[ACP] + H2O = hexadecanoate + holo-[ACP] + H(+)</text>
        <dbReference type="Rhea" id="RHEA:41932"/>
        <dbReference type="Rhea" id="RHEA-COMP:9652"/>
        <dbReference type="Rhea" id="RHEA-COMP:9685"/>
        <dbReference type="ChEBI" id="CHEBI:7896"/>
        <dbReference type="ChEBI" id="CHEBI:15377"/>
        <dbReference type="ChEBI" id="CHEBI:15378"/>
        <dbReference type="ChEBI" id="CHEBI:64479"/>
        <dbReference type="ChEBI" id="CHEBI:78483"/>
        <dbReference type="EC" id="3.1.2.14"/>
    </reaction>
    <physiologicalReaction direction="left-to-right" evidence="41">
        <dbReference type="Rhea" id="RHEA:41933"/>
    </physiologicalReaction>
</comment>
<dbReference type="Pfam" id="PF00109">
    <property type="entry name" value="ketoacyl-synt"/>
    <property type="match status" value="1"/>
</dbReference>
<comment type="catalytic activity">
    <reaction evidence="18">
        <text>(3R)-hydroxyhexadecanoyl-[ACP] = (2E)-hexadecenoyl-[ACP] + H2O</text>
        <dbReference type="Rhea" id="RHEA:41908"/>
        <dbReference type="Rhea" id="RHEA-COMP:9650"/>
        <dbReference type="Rhea" id="RHEA-COMP:9651"/>
        <dbReference type="ChEBI" id="CHEBI:15377"/>
        <dbReference type="ChEBI" id="CHEBI:78480"/>
        <dbReference type="ChEBI" id="CHEBI:78481"/>
    </reaction>
    <physiologicalReaction direction="left-to-right" evidence="18">
        <dbReference type="Rhea" id="RHEA:41909"/>
    </physiologicalReaction>
</comment>
<dbReference type="PANTHER" id="PTHR43775">
    <property type="entry name" value="FATTY ACID SYNTHASE"/>
    <property type="match status" value="1"/>
</dbReference>
<dbReference type="SMART" id="SM00822">
    <property type="entry name" value="PKS_KR"/>
    <property type="match status" value="1"/>
</dbReference>
<dbReference type="InterPro" id="IPR020843">
    <property type="entry name" value="ER"/>
</dbReference>
<dbReference type="InterPro" id="IPR016036">
    <property type="entry name" value="Malonyl_transacylase_ACP-bd"/>
</dbReference>
<dbReference type="SUPFAM" id="SSF47336">
    <property type="entry name" value="ACP-like"/>
    <property type="match status" value="2"/>
</dbReference>
<dbReference type="Pfam" id="PF08242">
    <property type="entry name" value="Methyltransf_12"/>
    <property type="match status" value="1"/>
</dbReference>
<dbReference type="Gene3D" id="3.40.50.720">
    <property type="entry name" value="NAD(P)-binding Rossmann-like Domain"/>
    <property type="match status" value="3"/>
</dbReference>
<dbReference type="InterPro" id="IPR020806">
    <property type="entry name" value="PKS_PP-bd"/>
</dbReference>
<dbReference type="InterPro" id="IPR042104">
    <property type="entry name" value="PKS_dehydratase_sf"/>
</dbReference>
<dbReference type="RefSeq" id="WP_148618959.1">
    <property type="nucleotide sequence ID" value="NZ_CP042912.1"/>
</dbReference>
<dbReference type="InterPro" id="IPR032821">
    <property type="entry name" value="PKS_assoc"/>
</dbReference>
<dbReference type="Gene3D" id="1.10.1200.10">
    <property type="entry name" value="ACP-like"/>
    <property type="match status" value="2"/>
</dbReference>
<feature type="region of interest" description="Disordered" evidence="54">
    <location>
        <begin position="458"/>
        <end position="478"/>
    </location>
</feature>
<comment type="catalytic activity">
    <reaction evidence="16">
        <text>(3R)-hydroxytetradecanoyl-[ACP] = (2E)-tetradecenoyl-[ACP] + H2O</text>
        <dbReference type="Rhea" id="RHEA:41892"/>
        <dbReference type="Rhea" id="RHEA-COMP:9646"/>
        <dbReference type="Rhea" id="RHEA-COMP:9647"/>
        <dbReference type="ChEBI" id="CHEBI:15377"/>
        <dbReference type="ChEBI" id="CHEBI:78474"/>
        <dbReference type="ChEBI" id="CHEBI:78475"/>
    </reaction>
    <physiologicalReaction direction="left-to-right" evidence="16">
        <dbReference type="Rhea" id="RHEA:41893"/>
    </physiologicalReaction>
</comment>
<dbReference type="EMBL" id="CP042912">
    <property type="protein sequence ID" value="QEG23834.1"/>
    <property type="molecule type" value="Genomic_DNA"/>
</dbReference>
<evidence type="ECO:0000256" key="25">
    <source>
        <dbReference type="ARBA" id="ARBA00047440"/>
    </source>
</evidence>
<evidence type="ECO:0000256" key="54">
    <source>
        <dbReference type="SAM" id="MobiDB-lite"/>
    </source>
</evidence>
<accession>A0A5B9PC53</accession>
<dbReference type="InterPro" id="IPR011032">
    <property type="entry name" value="GroES-like_sf"/>
</dbReference>
<dbReference type="GO" id="GO:0004313">
    <property type="term" value="F:[acyl-carrier-protein] S-acetyltransferase activity"/>
    <property type="evidence" value="ECO:0007669"/>
    <property type="project" value="UniProtKB-EC"/>
</dbReference>
<feature type="compositionally biased region" description="Low complexity" evidence="54">
    <location>
        <begin position="459"/>
        <end position="475"/>
    </location>
</feature>
<evidence type="ECO:0000256" key="35">
    <source>
        <dbReference type="ARBA" id="ARBA00048289"/>
    </source>
</evidence>
<evidence type="ECO:0000256" key="37">
    <source>
        <dbReference type="ARBA" id="ARBA00048506"/>
    </source>
</evidence>
<dbReference type="InterPro" id="IPR000873">
    <property type="entry name" value="AMP-dep_synth/lig_dom"/>
</dbReference>
<evidence type="ECO:0000256" key="38">
    <source>
        <dbReference type="ARBA" id="ARBA00048571"/>
    </source>
</evidence>
<dbReference type="Pfam" id="PF00698">
    <property type="entry name" value="Acyl_transf_1"/>
    <property type="match status" value="1"/>
</dbReference>
<dbReference type="Pfam" id="PF16197">
    <property type="entry name" value="KAsynt_C_assoc"/>
    <property type="match status" value="1"/>
</dbReference>
<evidence type="ECO:0000256" key="9">
    <source>
        <dbReference type="ARBA" id="ARBA00023268"/>
    </source>
</evidence>
<comment type="catalytic activity">
    <reaction evidence="26">
        <text>tetradecanoyl-[ACP] + malonyl-[ACP] + H(+) = 3-oxohexadecanoyl-[ACP] + holo-[ACP] + CO2</text>
        <dbReference type="Rhea" id="RHEA:41900"/>
        <dbReference type="Rhea" id="RHEA-COMP:9623"/>
        <dbReference type="Rhea" id="RHEA-COMP:9648"/>
        <dbReference type="Rhea" id="RHEA-COMP:9649"/>
        <dbReference type="Rhea" id="RHEA-COMP:9685"/>
        <dbReference type="ChEBI" id="CHEBI:15378"/>
        <dbReference type="ChEBI" id="CHEBI:16526"/>
        <dbReference type="ChEBI" id="CHEBI:64479"/>
        <dbReference type="ChEBI" id="CHEBI:78449"/>
        <dbReference type="ChEBI" id="CHEBI:78477"/>
        <dbReference type="ChEBI" id="CHEBI:78478"/>
    </reaction>
    <physiologicalReaction direction="left-to-right" evidence="26">
        <dbReference type="Rhea" id="RHEA:41901"/>
    </physiologicalReaction>
</comment>
<evidence type="ECO:0000256" key="42">
    <source>
        <dbReference type="ARBA" id="ARBA00048935"/>
    </source>
</evidence>
<evidence type="ECO:0000256" key="34">
    <source>
        <dbReference type="ARBA" id="ARBA00048281"/>
    </source>
</evidence>
<comment type="catalytic activity">
    <reaction evidence="23">
        <text>hexanoyl-[ACP] + malonyl-[ACP] + H(+) = 3-oxooctanoyl-[ACP] + holo-[ACP] + CO2</text>
        <dbReference type="Rhea" id="RHEA:41836"/>
        <dbReference type="Rhea" id="RHEA-COMP:9623"/>
        <dbReference type="Rhea" id="RHEA-COMP:9632"/>
        <dbReference type="Rhea" id="RHEA-COMP:9633"/>
        <dbReference type="Rhea" id="RHEA-COMP:9685"/>
        <dbReference type="ChEBI" id="CHEBI:15378"/>
        <dbReference type="ChEBI" id="CHEBI:16526"/>
        <dbReference type="ChEBI" id="CHEBI:64479"/>
        <dbReference type="ChEBI" id="CHEBI:78449"/>
        <dbReference type="ChEBI" id="CHEBI:78459"/>
        <dbReference type="ChEBI" id="CHEBI:78460"/>
    </reaction>
    <physiologicalReaction direction="left-to-right" evidence="23">
        <dbReference type="Rhea" id="RHEA:41837"/>
    </physiologicalReaction>
</comment>
<dbReference type="FunFam" id="3.40.366.10:FF:000002">
    <property type="entry name" value="Probable polyketide synthase 2"/>
    <property type="match status" value="1"/>
</dbReference>
<evidence type="ECO:0000256" key="31">
    <source>
        <dbReference type="ARBA" id="ARBA00047953"/>
    </source>
</evidence>
<comment type="catalytic activity">
    <reaction evidence="25">
        <text>3-oxodecanoyl-[ACP] + NADPH + H(+) = (3R)-hydroxydecanoyl-[ACP] + NADP(+)</text>
        <dbReference type="Rhea" id="RHEA:41856"/>
        <dbReference type="Rhea" id="RHEA-COMP:9637"/>
        <dbReference type="Rhea" id="RHEA-COMP:9638"/>
        <dbReference type="ChEBI" id="CHEBI:15378"/>
        <dbReference type="ChEBI" id="CHEBI:57783"/>
        <dbReference type="ChEBI" id="CHEBI:58349"/>
        <dbReference type="ChEBI" id="CHEBI:78464"/>
        <dbReference type="ChEBI" id="CHEBI:78466"/>
    </reaction>
    <physiologicalReaction direction="left-to-right" evidence="25">
        <dbReference type="Rhea" id="RHEA:41857"/>
    </physiologicalReaction>
</comment>
<dbReference type="GO" id="GO:0071770">
    <property type="term" value="P:DIM/DIP cell wall layer assembly"/>
    <property type="evidence" value="ECO:0007669"/>
    <property type="project" value="TreeGrafter"/>
</dbReference>
<evidence type="ECO:0000256" key="51">
    <source>
        <dbReference type="ARBA" id="ARBA00049533"/>
    </source>
</evidence>
<evidence type="ECO:0000256" key="41">
    <source>
        <dbReference type="ARBA" id="ARBA00048704"/>
    </source>
</evidence>
<evidence type="ECO:0000256" key="12">
    <source>
        <dbReference type="ARBA" id="ARBA00023351"/>
    </source>
</evidence>
<dbReference type="Pfam" id="PF13193">
    <property type="entry name" value="AMP-binding_C"/>
    <property type="match status" value="1"/>
</dbReference>
<dbReference type="PROSITE" id="PS00455">
    <property type="entry name" value="AMP_BINDING"/>
    <property type="match status" value="1"/>
</dbReference>
<dbReference type="CDD" id="cd00833">
    <property type="entry name" value="PKS"/>
    <property type="match status" value="1"/>
</dbReference>
<comment type="catalytic activity">
    <reaction evidence="47">
        <text>3-oxohexadecanoyl-[ACP] + NADPH + H(+) = (3R)-hydroxyhexadecanoyl-[ACP] + NADP(+)</text>
        <dbReference type="Rhea" id="RHEA:41904"/>
        <dbReference type="Rhea" id="RHEA-COMP:9649"/>
        <dbReference type="Rhea" id="RHEA-COMP:9650"/>
        <dbReference type="ChEBI" id="CHEBI:15378"/>
        <dbReference type="ChEBI" id="CHEBI:57783"/>
        <dbReference type="ChEBI" id="CHEBI:58349"/>
        <dbReference type="ChEBI" id="CHEBI:78478"/>
        <dbReference type="ChEBI" id="CHEBI:78480"/>
    </reaction>
    <physiologicalReaction direction="left-to-right" evidence="47">
        <dbReference type="Rhea" id="RHEA:41905"/>
    </physiologicalReaction>
</comment>
<dbReference type="GO" id="GO:0141148">
    <property type="term" value="F:enoyl-[acyl-carrier-protein] reductase (NADPH) activity"/>
    <property type="evidence" value="ECO:0007669"/>
    <property type="project" value="UniProtKB-EC"/>
</dbReference>
<dbReference type="InterPro" id="IPR016039">
    <property type="entry name" value="Thiolase-like"/>
</dbReference>
<sequence length="3950" mass="435550">MIRQSQNSNSLKHPPLAVVGIGCRFSGGVTDAASLWKLLVEGRSGIVEVPTDRWNRDRFYHPNRAIPGRMISKWGGFLDGLDQFDPQFWGISPREAARMDPQHRWLLEVAWEAIEDGGIAPQKLRGESVGVFVGIAGNDYAGIQMPHHAGIDVHTNSGSTQSIASNRISYLLDLKGPSVSVDTACSSALVAMSQACHSIWSGQCRAALSGGVNAIITPHATIGFSKAQMLSPTGQCYAFDARANGYVRGEGAAMVLIKPLSDAIANGDPVYGVIRSAVVNQDGHTSSMTVPGVEGQSAMLRQAYRDADIEPSHVAYMEAHGTGTPVGDPIEATALGNVLCEGRSEDNKCLVGSVKTNIGHLESGSGIAGFLKSLLVLHHDTVPPNRNFETPNPNIPFERLGLEIANELQPLPHFEGVSPITAVNSFGFGGTNAHVVLEAAPAAARDVKYSPTLVPGRTNGIAKSSNGNGNGATNGFHRSEKANRPLLLPISARDDASLNSYMQLIKESISTDDNDQNLADFCYSAGARKEHHQNRLVVLGRSGDELRSRLTRRLTDENATAGIVQGKSTTNVGDITFVFTGQGAQWWQMGRELYANEPVFKNLIDRIDALLAPLASWSLVNEMMNAESESSSRIHLTSIAQPAIFALQVALAELWKSWGIEPAKVIGHSVGEVAAAYVAGVYTLDDAVKIIFHRSRLQDSAGGDGRMAAVGISASEASEMIGQNTDKLQVAVINSPSMVTIAGDREPLEELVDQLKKDDKFVRLLRINYAFHTHHMDPIREELLDALSDINPLPSRIPFVSTVTSCVLPGEKLDAMYWWRNVRQPVLFASAMSNLVRAGGRLFLELGPHPALESSIMDVMSEQGKQGSAFHSLKRKTSESEQILTNLAGLHVLGMPIDWAAVNQSSEQFVRLPKYPWNHASHWFESEQSASARLDAIPHPLLEERVVAEKPTWQFQLDPRLFDYLHDHQIWDSIVFPGAGYGEIGLAIAAQLFPEQPYVVEELEIKKALFVSEDNVPTVRVTFNTETKTFTVHSTVGKDVWDLNGRGRLIEMPAEQPSPIEITAIQNTLTDHIDHDSYYADFAAAGYQFGPRFRHVNNLWRVPGEVLAEIVVPEQIEETVDQYRFHPAVLDACFHVFKGMAPVSDSGDDFFLPAHVRRIRLYSEQPSGRLWAHARVVTVEEHTISSDILVYDENGNRVADILGFRVDRMKQGGNESELDDLYFQNAWEKAKLRGSRVAGSCEFATTSDIVQRTAQRTGEIYRKHDLANHYHGFAPRIEAVVHQLIENAYVQLGWNPNAGDQFTLEQLTRELKIVPQHYRLVAAQLGWLAEAGLVRTVEDGRWEVLRVPRSADVSGELDALETEYPKAATEVELQRTTGDGLAGVLCGDVDPVHLLFPGGSSDLLESFYVQAFDFPAYTELIPMAVERTIETLPKRRSLRVLEVGAGTGSLTKAVLPILPADQTEYLFTDIGPAFLSKAKQRFSASPFIEYRTLDIERDPSEQEIANGSIDFILATNVLHATADLKNTLANLKSCLAPGGILMFQEVVRRRAAWDNIFGLLEGWWRYTDTDLRPHSALLRREQWTSLLSECGFADAGCFHCSQQDDEAEQAVFVAFAPQPVESADAPPEVTKETRSDQGSYLLFADDSGLANEVASRLRQRGYRPILVNQGQGLSNPADDTFTISATSKSDMESLLAETTALYQPIRGIVHCWSLDHPSTFGLSTELLEKSQKTGVLSILKLAQALGEESFDVPPRVLVVTRGAQHVVEGDFVDGIASSPLVGITRVANNEHPQFRWTSIDLSNVASSHDAEDVVDELFGSDGELELAYRDQLRYGNRLKARKTEDIAKRSVNAVRRDGSTIPYRVETDRPGILTNLSLNETIRRAPETGEVEVQIRAGGINFRDVMKALAMYPGNPVDLLWFGDDFSGTVLRVGEGVTDLQPGDEVAGMAPYSFRAYNTVDRRMVFKKPAHLTFEQAATLSTVFLTTNYAINHLARMQPGEKILIHAGTGGVGQAAIQISQHLGLEIFSTAGTPEKRQMLVDAGVQHVMDSRSLDFADKIMEITQGKGVDAVLNSLAGEFIPKNFSVLAPFGRFLEIGKIDIYNNTRIGLEPLRNNISYFVIDLAQHLEHKPDYVATMFSELSERFDSGDYQPLTFKTFPITEIVEAFRFMAQGKHVGKNVLTFDIDEIPIGPCSEDKLLLRADATYLIVGGASGFGLELAKWMTEHGARNIVLLSRSGPRDDSAAETIRSLQQADFNIVDARGDVTQQADVDRVIAQIEADMPPLKGVVHGAMVLDDEFMAGLNDERFSKVLHPKILGAWNLHTATKDLSLEHFICFSSFSSLVGGAKQSNYNSGNHFLDALAHHRRSLGQPALTINWTALSGAGFVERNEKTAQYLDKLGMKSLTMDEAFAVFVRMIARDPVQIAACRADWQALSRRSPLVANSRTFTSLVESQSGVDTGGAIKPKLLAAAPAQRFEMLQDLVAEQVGGVFGVDPNQVDRETSLTNLGLDSLMAIDLINRVESELGVSVPMGNVLRGPSLSELAEVLMGLIGDSTSDDSTVSSDKQSASTSLAPLAKTSKFGDAFPLTEGQQALWFLYRLAPQSSAYNLTFSAKLTPHIDIASMERAFELLFRRHPMLDVTFCDSDGQPLQRYRRDGSVDFREHDTMSLNGEELDNLLVEHANQPFDLENGPVIRLELFRTNDGHIALMTMHHIISDAWSVTVLFRDLIESYFSIRAGRDPQFAPIEIGYEDFVAWEQEHLASDAGEQMKNWWKQHIDGAPLSIDLPTDHPRPAVQSFRGATLGFKLDEELTHQVLQTAAQQNVTLFTLMLSSYDILLHRYTGQDDFLVGSPMAGRQHPELRQSVGYFVNPVPLRSRVDDDPTFTSYLRRTKETVTSGLEHQQYPFKRMVQESGGSRDTSRSPLFQVAFSMERIPGFDEQGIAVFLIGEGGYKFHLGDMEMESIDLLTRQAQFEIMLVVEEAGGNIYGCWQYNRDLFDAETIERLNEMYHDLLMQLTRNPNKRISQYSIATESEFHQTTEESTDDLPIEVRVEQWNKTETALDNDRPVHEQIEQQALKTPDAIAVVCGSESLTYRELNEKANQLAWHLKELGVGPDVRVGISIQREVQLIVTIQAVLKAGGAYVPLDQSYPQKRLQQITTTAELSVVVTDQAHREKFADTCEHVACFDADDLTIARQRNDNPPVTASAENLMYVIYTSGSTGDPKGAGVYHRGFTNLVDWFRREFEIDANDRSLVVTSHGFDLTQKNLFATLTVGGQVHLTDCQIFDPGIILNEVSQADISLLNCTPSNLYLLLSDSEKTPQLNSLRMVFLGGEPIDMAKLAPWRNQSGFATTIVNTYGPTECTDICSFYRIAPDSIEKSIPVGFPISNVQTWVLDEQLRKVPVGVTGELCIGGVSVGAGYLHDSQLTSEKFVANPFASDDCDRIYRTGDLCRYRENGAIDFIGRVDDQIKIRGNRVELGEIESVLLTHSQITDCAVIAVDDARGNKRLVAFFVANSVQPGSNGHPVEASTPPSSDELKQFLFDQLPSYMVPSLFNSLAQMPLTPHGKVDRRALASIGNRFRRVDYLAPRNETEIMLSGLWEAVLGEERIGVKDGFFDLGGDSMMSIELVIKIRKATGIEVPLAVLLQNDTVAGMANYLSQNPNSAWSPIVPIQTHGDRPPLFCIHPVGGNVLCYAPLADALGDNQPVYGLQARGVAGTDEPLASMELMVEDYLSAIREIQPSGPYHFAAWSSGGIVAYEIARRLIDNGEQVATVALFDSFAPALMRIDVDDDAMILAELVKFLNRFYNLNIDVSYDSLASAGPDERIAMTLASAKQTGFVPEDFDEAYMRRFLSVCKANLRAISQYIEVQQPEVPAVLYRALDPNGRSYTIDSDSASDLGWGKLIGRSIEVIDMNADHVSIISGEEVAKVANDLRERIGVLTKTNPA</sequence>
<evidence type="ECO:0000256" key="33">
    <source>
        <dbReference type="ARBA" id="ARBA00048051"/>
    </source>
</evidence>
<dbReference type="InterPro" id="IPR029058">
    <property type="entry name" value="AB_hydrolase_fold"/>
</dbReference>
<dbReference type="Pfam" id="PF00501">
    <property type="entry name" value="AMP-binding"/>
    <property type="match status" value="1"/>
</dbReference>
<evidence type="ECO:0000313" key="58">
    <source>
        <dbReference type="EMBL" id="QEG23834.1"/>
    </source>
</evidence>
<evidence type="ECO:0000256" key="47">
    <source>
        <dbReference type="ARBA" id="ARBA00049414"/>
    </source>
</evidence>
<comment type="catalytic activity">
    <reaction evidence="34">
        <text>(2E)-dodecenoyl-[ACP] + NADPH + H(+) = dodecanoyl-[ACP] + NADP(+)</text>
        <dbReference type="Rhea" id="RHEA:41880"/>
        <dbReference type="Rhea" id="RHEA-COMP:9643"/>
        <dbReference type="Rhea" id="RHEA-COMP:9644"/>
        <dbReference type="ChEBI" id="CHEBI:15378"/>
        <dbReference type="ChEBI" id="CHEBI:57783"/>
        <dbReference type="ChEBI" id="CHEBI:58349"/>
        <dbReference type="ChEBI" id="CHEBI:65264"/>
        <dbReference type="ChEBI" id="CHEBI:78472"/>
    </reaction>
    <physiologicalReaction direction="left-to-right" evidence="34">
        <dbReference type="Rhea" id="RHEA:41881"/>
    </physiologicalReaction>
</comment>
<dbReference type="STRING" id="980251.GCA_001642875_00247"/>
<feature type="domain" description="Ketosynthase family 3 (KS3)" evidence="56">
    <location>
        <begin position="13"/>
        <end position="439"/>
    </location>
</feature>
<dbReference type="SMART" id="SM00829">
    <property type="entry name" value="PKS_ER"/>
    <property type="match status" value="1"/>
</dbReference>
<dbReference type="GO" id="GO:0009403">
    <property type="term" value="P:toxin biosynthetic process"/>
    <property type="evidence" value="ECO:0007669"/>
    <property type="project" value="UniProtKB-ARBA"/>
</dbReference>
<evidence type="ECO:0000256" key="18">
    <source>
        <dbReference type="ARBA" id="ARBA00023401"/>
    </source>
</evidence>
<dbReference type="InterPro" id="IPR045851">
    <property type="entry name" value="AMP-bd_C_sf"/>
</dbReference>
<dbReference type="FunFam" id="3.40.50.720:FF:000209">
    <property type="entry name" value="Polyketide synthase Pks12"/>
    <property type="match status" value="1"/>
</dbReference>
<comment type="catalytic activity">
    <reaction evidence="36">
        <text>(2E)-octenoyl-[ACP] + NADPH + H(+) = octanoyl-[ACP] + NADP(+)</text>
        <dbReference type="Rhea" id="RHEA:41848"/>
        <dbReference type="Rhea" id="RHEA-COMP:9635"/>
        <dbReference type="Rhea" id="RHEA-COMP:9636"/>
        <dbReference type="ChEBI" id="CHEBI:15378"/>
        <dbReference type="ChEBI" id="CHEBI:57783"/>
        <dbReference type="ChEBI" id="CHEBI:58349"/>
        <dbReference type="ChEBI" id="CHEBI:78462"/>
        <dbReference type="ChEBI" id="CHEBI:78463"/>
    </reaction>
    <physiologicalReaction direction="left-to-right" evidence="36">
        <dbReference type="Rhea" id="RHEA:41849"/>
    </physiologicalReaction>
</comment>
<dbReference type="InterPro" id="IPR025110">
    <property type="entry name" value="AMP-bd_C"/>
</dbReference>
<comment type="similarity">
    <text evidence="21">In the C-terminal section; belongs to the NRP synthetase family.</text>
</comment>
<dbReference type="Pfam" id="PF02801">
    <property type="entry name" value="Ketoacyl-synt_C"/>
    <property type="match status" value="1"/>
</dbReference>
<dbReference type="InterPro" id="IPR049900">
    <property type="entry name" value="PKS_mFAS_DH"/>
</dbReference>
<comment type="catalytic activity">
    <reaction evidence="50">
        <text>(2E)-decenoyl-[ACP] + NADPH + H(+) = decanoyl-[ACP] + NADP(+)</text>
        <dbReference type="Rhea" id="RHEA:41864"/>
        <dbReference type="Rhea" id="RHEA-COMP:9639"/>
        <dbReference type="Rhea" id="RHEA-COMP:9640"/>
        <dbReference type="ChEBI" id="CHEBI:15378"/>
        <dbReference type="ChEBI" id="CHEBI:57783"/>
        <dbReference type="ChEBI" id="CHEBI:58349"/>
        <dbReference type="ChEBI" id="CHEBI:78467"/>
        <dbReference type="ChEBI" id="CHEBI:78468"/>
    </reaction>
    <physiologicalReaction direction="left-to-right" evidence="50">
        <dbReference type="Rhea" id="RHEA:41865"/>
    </physiologicalReaction>
</comment>
<evidence type="ECO:0000256" key="30">
    <source>
        <dbReference type="ARBA" id="ARBA00047897"/>
    </source>
</evidence>
<dbReference type="SUPFAM" id="SSF52151">
    <property type="entry name" value="FabD/lysophospholipase-like"/>
    <property type="match status" value="1"/>
</dbReference>
<comment type="catalytic activity">
    <reaction evidence="30">
        <text>(2E)-hexenoyl-[ACP] + NADPH + H(+) = hexanoyl-[ACP] + NADP(+)</text>
        <dbReference type="Rhea" id="RHEA:41832"/>
        <dbReference type="Rhea" id="RHEA-COMP:9631"/>
        <dbReference type="Rhea" id="RHEA-COMP:9632"/>
        <dbReference type="ChEBI" id="CHEBI:15378"/>
        <dbReference type="ChEBI" id="CHEBI:57783"/>
        <dbReference type="ChEBI" id="CHEBI:58349"/>
        <dbReference type="ChEBI" id="CHEBI:78458"/>
        <dbReference type="ChEBI" id="CHEBI:78459"/>
    </reaction>
    <physiologicalReaction direction="left-to-right" evidence="30">
        <dbReference type="Rhea" id="RHEA:41833"/>
    </physiologicalReaction>
</comment>
<dbReference type="PROSITE" id="PS51257">
    <property type="entry name" value="PROKAR_LIPOPROTEIN"/>
    <property type="match status" value="1"/>
</dbReference>
<dbReference type="KEGG" id="mff:MFFC18_37380"/>
<dbReference type="Gene3D" id="3.30.300.30">
    <property type="match status" value="1"/>
</dbReference>